<dbReference type="Proteomes" id="UP000240760">
    <property type="component" value="Unassembled WGS sequence"/>
</dbReference>
<proteinExistence type="predicted"/>
<protein>
    <submittedName>
        <fullName evidence="1">Uncharacterized protein</fullName>
    </submittedName>
</protein>
<keyword evidence="2" id="KW-1185">Reference proteome</keyword>
<gene>
    <name evidence="1" type="ORF">M440DRAFT_192163</name>
</gene>
<reference evidence="1 2" key="1">
    <citation type="submission" date="2016-07" db="EMBL/GenBank/DDBJ databases">
        <title>Multiple horizontal gene transfer events from other fungi enriched the ability of initially mycotrophic Trichoderma (Ascomycota) to feed on dead plant biomass.</title>
        <authorList>
            <consortium name="DOE Joint Genome Institute"/>
            <person name="Aerts A."/>
            <person name="Atanasova L."/>
            <person name="Chenthamara K."/>
            <person name="Zhang J."/>
            <person name="Grujic M."/>
            <person name="Henrissat B."/>
            <person name="Kuo A."/>
            <person name="Salamov A."/>
            <person name="Lipzen A."/>
            <person name="Labutti K."/>
            <person name="Barry K."/>
            <person name="Miao Y."/>
            <person name="Rahimi M.J."/>
            <person name="Shen Q."/>
            <person name="Grigoriev I.V."/>
            <person name="Kubicek C.P."/>
            <person name="Druzhinina I.S."/>
        </authorList>
    </citation>
    <scope>NUCLEOTIDE SEQUENCE [LARGE SCALE GENOMIC DNA]</scope>
    <source>
        <strain evidence="1 2">ATCC 18648</strain>
    </source>
</reference>
<evidence type="ECO:0000313" key="2">
    <source>
        <dbReference type="Proteomes" id="UP000240760"/>
    </source>
</evidence>
<organism evidence="1 2">
    <name type="scientific">Trichoderma longibrachiatum ATCC 18648</name>
    <dbReference type="NCBI Taxonomy" id="983965"/>
    <lineage>
        <taxon>Eukaryota</taxon>
        <taxon>Fungi</taxon>
        <taxon>Dikarya</taxon>
        <taxon>Ascomycota</taxon>
        <taxon>Pezizomycotina</taxon>
        <taxon>Sordariomycetes</taxon>
        <taxon>Hypocreomycetidae</taxon>
        <taxon>Hypocreales</taxon>
        <taxon>Hypocreaceae</taxon>
        <taxon>Trichoderma</taxon>
    </lineage>
</organism>
<dbReference type="AlphaFoldDB" id="A0A2T4CFP2"/>
<evidence type="ECO:0000313" key="1">
    <source>
        <dbReference type="EMBL" id="PTB80360.1"/>
    </source>
</evidence>
<accession>A0A2T4CFP2</accession>
<sequence>MGCLLCCQLLPPPPSFFQTTSPPFLALSLSHITRSIASARVIDALRPYATRPRALREQAPVVSRFHPAVERQHQHQHKSSLRDRRCLLPSPQKHLYIKRGACQLREPYFQPVARFSSASPCVRPPKRG</sequence>
<name>A0A2T4CFP2_TRILO</name>
<dbReference type="EMBL" id="KZ679127">
    <property type="protein sequence ID" value="PTB80360.1"/>
    <property type="molecule type" value="Genomic_DNA"/>
</dbReference>